<comment type="similarity">
    <text evidence="3">Belongs to the CCNDBP1 family.</text>
</comment>
<dbReference type="PANTHER" id="PTHR15492:SF1">
    <property type="entry name" value="CYCLIN-D1-BINDING PROTEIN 1"/>
    <property type="match status" value="1"/>
</dbReference>
<dbReference type="Pfam" id="PF13324">
    <property type="entry name" value="GCIP_N"/>
    <property type="match status" value="1"/>
</dbReference>
<evidence type="ECO:0000313" key="9">
    <source>
        <dbReference type="EMBL" id="CAA7271702.1"/>
    </source>
</evidence>
<comment type="caution">
    <text evidence="9">The sequence shown here is derived from an EMBL/GenBank/DDBJ whole genome shotgun (WGS) entry which is preliminary data.</text>
</comment>
<comment type="subcellular location">
    <subcellularLocation>
        <location evidence="2">Cytoplasm</location>
    </subcellularLocation>
    <subcellularLocation>
        <location evidence="1">Nucleus</location>
    </subcellularLocation>
</comment>
<feature type="domain" description="Cyclin-D1-binding protein 1-like N-terminal" evidence="7">
    <location>
        <begin position="51"/>
        <end position="190"/>
    </location>
</feature>
<organism evidence="9 10">
    <name type="scientific">Cyclocybe aegerita</name>
    <name type="common">Black poplar mushroom</name>
    <name type="synonym">Agrocybe aegerita</name>
    <dbReference type="NCBI Taxonomy" id="1973307"/>
    <lineage>
        <taxon>Eukaryota</taxon>
        <taxon>Fungi</taxon>
        <taxon>Dikarya</taxon>
        <taxon>Basidiomycota</taxon>
        <taxon>Agaricomycotina</taxon>
        <taxon>Agaricomycetes</taxon>
        <taxon>Agaricomycetidae</taxon>
        <taxon>Agaricales</taxon>
        <taxon>Agaricineae</taxon>
        <taxon>Bolbitiaceae</taxon>
        <taxon>Cyclocybe</taxon>
    </lineage>
</organism>
<evidence type="ECO:0000256" key="2">
    <source>
        <dbReference type="ARBA" id="ARBA00004496"/>
    </source>
</evidence>
<proteinExistence type="inferred from homology"/>
<dbReference type="GO" id="GO:0005634">
    <property type="term" value="C:nucleus"/>
    <property type="evidence" value="ECO:0007669"/>
    <property type="project" value="UniProtKB-SubCell"/>
</dbReference>
<dbReference type="InterPro" id="IPR026907">
    <property type="entry name" value="GCIP-like"/>
</dbReference>
<reference evidence="9 10" key="1">
    <citation type="submission" date="2020-01" db="EMBL/GenBank/DDBJ databases">
        <authorList>
            <person name="Gupta K D."/>
        </authorList>
    </citation>
    <scope>NUCLEOTIDE SEQUENCE [LARGE SCALE GENOMIC DNA]</scope>
</reference>
<evidence type="ECO:0000313" key="10">
    <source>
        <dbReference type="Proteomes" id="UP000467700"/>
    </source>
</evidence>
<dbReference type="InterPro" id="IPR049317">
    <property type="entry name" value="GCIP-like_N"/>
</dbReference>
<dbReference type="OrthoDB" id="41588at2759"/>
<dbReference type="Gene3D" id="1.20.1410.10">
    <property type="entry name" value="I/LWEQ domain"/>
    <property type="match status" value="1"/>
</dbReference>
<dbReference type="AlphaFoldDB" id="A0A8S0Y145"/>
<accession>A0A8S0Y145</accession>
<dbReference type="Proteomes" id="UP000467700">
    <property type="component" value="Unassembled WGS sequence"/>
</dbReference>
<protein>
    <submittedName>
        <fullName evidence="9">Uncharacterized protein</fullName>
    </submittedName>
</protein>
<gene>
    <name evidence="9" type="ORF">AAE3_LOCUS14037</name>
</gene>
<keyword evidence="4" id="KW-0963">Cytoplasm</keyword>
<dbReference type="PANTHER" id="PTHR15492">
    <property type="entry name" value="CYCLIN D1-BINDING PROTEIN 1"/>
    <property type="match status" value="1"/>
</dbReference>
<keyword evidence="5" id="KW-0539">Nucleus</keyword>
<evidence type="ECO:0000256" key="5">
    <source>
        <dbReference type="ARBA" id="ARBA00023242"/>
    </source>
</evidence>
<keyword evidence="6" id="KW-0131">Cell cycle</keyword>
<dbReference type="Pfam" id="PF20936">
    <property type="entry name" value="GCIP_C"/>
    <property type="match status" value="1"/>
</dbReference>
<evidence type="ECO:0000256" key="4">
    <source>
        <dbReference type="ARBA" id="ARBA00022490"/>
    </source>
</evidence>
<evidence type="ECO:0000259" key="8">
    <source>
        <dbReference type="Pfam" id="PF20936"/>
    </source>
</evidence>
<evidence type="ECO:0000256" key="1">
    <source>
        <dbReference type="ARBA" id="ARBA00004123"/>
    </source>
</evidence>
<dbReference type="GO" id="GO:0005737">
    <property type="term" value="C:cytoplasm"/>
    <property type="evidence" value="ECO:0007669"/>
    <property type="project" value="UniProtKB-SubCell"/>
</dbReference>
<dbReference type="EMBL" id="CACVBS010000112">
    <property type="protein sequence ID" value="CAA7271702.1"/>
    <property type="molecule type" value="Genomic_DNA"/>
</dbReference>
<evidence type="ECO:0000256" key="3">
    <source>
        <dbReference type="ARBA" id="ARBA00008940"/>
    </source>
</evidence>
<keyword evidence="10" id="KW-1185">Reference proteome</keyword>
<dbReference type="InterPro" id="IPR049318">
    <property type="entry name" value="GCIP_C"/>
</dbReference>
<feature type="domain" description="Cyclin-D1-binding protein 1-like C-terminal" evidence="8">
    <location>
        <begin position="207"/>
        <end position="308"/>
    </location>
</feature>
<dbReference type="Gene3D" id="1.20.1420.10">
    <property type="entry name" value="Talin, central domain"/>
    <property type="match status" value="1"/>
</dbReference>
<sequence length="366" mass="40222">MSDEQKSTASLQLLAENSRAALDALESKETSLPNEGFPSTEFTTLRTDFISILALIHAATTKVALSLKPSSPEYKASLSPLKDLSNNAAALVHSIRLMRRDLAPTILKEYESVARNVVREVLHFSEVLLSPPATSTSNEDYLVGAGKVHELIDLARRSGGLSLSNREAVRKRWLQDRDSLVDGEEEIQEIWKSSDSDEPADDDELFDDGWEELGISSTQTLSPVEKDRAGKVHSLIKIVVLLHKRVLKDILGQDLNARNDPTLDNLATLSGQLLEASDDLISSMYGPQQPSNITACLDAYNAVLKDVRQTLLLPRERSLEDQVADLSLSPPSGEKSAKWFTTCFDQIDKATVKISDTLTDADGHES</sequence>
<evidence type="ECO:0000259" key="7">
    <source>
        <dbReference type="Pfam" id="PF13324"/>
    </source>
</evidence>
<name>A0A8S0Y145_CYCAE</name>
<evidence type="ECO:0000256" key="6">
    <source>
        <dbReference type="ARBA" id="ARBA00023306"/>
    </source>
</evidence>